<evidence type="ECO:0000256" key="1">
    <source>
        <dbReference type="ARBA" id="ARBA00006218"/>
    </source>
</evidence>
<sequence length="317" mass="32811">MAASSPPDMVFDPDARLANVSCFDLLLIELVPLAERMARAYEASLDRPVPPVSSGRASKRASRGGGTPATGSTMANTNTTVTTSGAGSGSGTSTGTGTGTGTPAITVTNPNATSTSLSAPPSTITTTAAAPTLLASDGLPSTSIFADSVYVRLERLGFRVGEGLSERFSRDRPRFQNYASSGPGVAGSGGLGSSGTGSAGTAGIGSINDHHLDVIKFLCKDIWTVVWKKQVDNLKTNHRGVFVLTDAKFRPLMRMAMTTSAEAVQRAHPHLFFPCGIIRGVLSSLGIKATVQAETTDLPGAVFQIKTIQEPTKKVGV</sequence>
<feature type="compositionally biased region" description="Low complexity" evidence="2">
    <location>
        <begin position="69"/>
        <end position="85"/>
    </location>
</feature>
<reference evidence="4" key="1">
    <citation type="submission" date="2015-07" db="EMBL/GenBank/DDBJ databases">
        <authorList>
            <person name="Teixeira M.M."/>
            <person name="Souza R.C."/>
            <person name="Almeida L.G."/>
            <person name="Vicente V.A."/>
            <person name="de Hoog S."/>
            <person name="Bocca A.L."/>
            <person name="de Almeida S.R."/>
            <person name="Vasconcelos A.T."/>
            <person name="Felipe M.S."/>
        </authorList>
    </citation>
    <scope>NUCLEOTIDE SEQUENCE [LARGE SCALE GENOMIC DNA]</scope>
    <source>
        <strain evidence="4">KSF</strain>
    </source>
</reference>
<dbReference type="EMBL" id="LGRB01000010">
    <property type="protein sequence ID" value="OCT50792.1"/>
    <property type="molecule type" value="Genomic_DNA"/>
</dbReference>
<dbReference type="PANTHER" id="PTHR12817">
    <property type="entry name" value="TRAFFICKING PROTEIN PARTICLE COMPLEX SUBUNIT 6B"/>
    <property type="match status" value="1"/>
</dbReference>
<gene>
    <name evidence="3" type="ORF">CLCR_07305</name>
</gene>
<feature type="region of interest" description="Disordered" evidence="2">
    <location>
        <begin position="45"/>
        <end position="123"/>
    </location>
</feature>
<dbReference type="InterPro" id="IPR007194">
    <property type="entry name" value="TRAPP_component"/>
</dbReference>
<feature type="compositionally biased region" description="Gly residues" evidence="2">
    <location>
        <begin position="86"/>
        <end position="100"/>
    </location>
</feature>
<proteinExistence type="inferred from homology"/>
<dbReference type="VEuPathDB" id="FungiDB:CLCR_07305"/>
<dbReference type="GO" id="GO:0030008">
    <property type="term" value="C:TRAPP complex"/>
    <property type="evidence" value="ECO:0007669"/>
    <property type="project" value="TreeGrafter"/>
</dbReference>
<dbReference type="Pfam" id="PF04051">
    <property type="entry name" value="TRAPP"/>
    <property type="match status" value="1"/>
</dbReference>
<dbReference type="GO" id="GO:0006888">
    <property type="term" value="P:endoplasmic reticulum to Golgi vesicle-mediated transport"/>
    <property type="evidence" value="ECO:0007669"/>
    <property type="project" value="TreeGrafter"/>
</dbReference>
<dbReference type="Gene3D" id="3.30.1380.20">
    <property type="entry name" value="Trafficking protein particle complex subunit 3"/>
    <property type="match status" value="1"/>
</dbReference>
<dbReference type="OrthoDB" id="941624at2759"/>
<feature type="compositionally biased region" description="Low complexity" evidence="2">
    <location>
        <begin position="101"/>
        <end position="123"/>
    </location>
</feature>
<dbReference type="InterPro" id="IPR037992">
    <property type="entry name" value="TRAPPC6/Trs33"/>
</dbReference>
<dbReference type="InterPro" id="IPR024096">
    <property type="entry name" value="NO_sig/Golgi_transp_ligand-bd"/>
</dbReference>
<dbReference type="AlphaFoldDB" id="A0A1C1CQN6"/>
<dbReference type="SUPFAM" id="SSF111126">
    <property type="entry name" value="Ligand-binding domain in the NO signalling and Golgi transport"/>
    <property type="match status" value="1"/>
</dbReference>
<dbReference type="CDD" id="cd14944">
    <property type="entry name" value="TRAPPC6A_Trs33"/>
    <property type="match status" value="1"/>
</dbReference>
<dbReference type="eggNOG" id="KOG3316">
    <property type="taxonomic scope" value="Eukaryota"/>
</dbReference>
<dbReference type="GO" id="GO:0005802">
    <property type="term" value="C:trans-Golgi network"/>
    <property type="evidence" value="ECO:0007669"/>
    <property type="project" value="TreeGrafter"/>
</dbReference>
<comment type="similarity">
    <text evidence="1">Belongs to the TRAPP small subunits family. BET3 subfamily.</text>
</comment>
<evidence type="ECO:0000313" key="4">
    <source>
        <dbReference type="Proteomes" id="UP000094526"/>
    </source>
</evidence>
<name>A0A1C1CQN6_9EURO</name>
<protein>
    <submittedName>
        <fullName evidence="3">BET3 family protein</fullName>
    </submittedName>
</protein>
<dbReference type="VEuPathDB" id="FungiDB:G647_05235"/>
<evidence type="ECO:0000256" key="2">
    <source>
        <dbReference type="SAM" id="MobiDB-lite"/>
    </source>
</evidence>
<dbReference type="Proteomes" id="UP000094526">
    <property type="component" value="Unassembled WGS sequence"/>
</dbReference>
<dbReference type="PANTHER" id="PTHR12817:SF0">
    <property type="entry name" value="GEO08327P1"/>
    <property type="match status" value="1"/>
</dbReference>
<accession>A0A1C1CQN6</accession>
<keyword evidence="4" id="KW-1185">Reference proteome</keyword>
<dbReference type="STRING" id="86049.A0A1C1CQN6"/>
<organism evidence="3 4">
    <name type="scientific">Cladophialophora carrionii</name>
    <dbReference type="NCBI Taxonomy" id="86049"/>
    <lineage>
        <taxon>Eukaryota</taxon>
        <taxon>Fungi</taxon>
        <taxon>Dikarya</taxon>
        <taxon>Ascomycota</taxon>
        <taxon>Pezizomycotina</taxon>
        <taxon>Eurotiomycetes</taxon>
        <taxon>Chaetothyriomycetidae</taxon>
        <taxon>Chaetothyriales</taxon>
        <taxon>Herpotrichiellaceae</taxon>
        <taxon>Cladophialophora</taxon>
    </lineage>
</organism>
<evidence type="ECO:0000313" key="3">
    <source>
        <dbReference type="EMBL" id="OCT50792.1"/>
    </source>
</evidence>
<comment type="caution">
    <text evidence="3">The sequence shown here is derived from an EMBL/GenBank/DDBJ whole genome shotgun (WGS) entry which is preliminary data.</text>
</comment>
<dbReference type="GO" id="GO:0005801">
    <property type="term" value="C:cis-Golgi network"/>
    <property type="evidence" value="ECO:0007669"/>
    <property type="project" value="TreeGrafter"/>
</dbReference>